<dbReference type="SMART" id="SM00131">
    <property type="entry name" value="KU"/>
    <property type="match status" value="1"/>
</dbReference>
<dbReference type="InterPro" id="IPR050098">
    <property type="entry name" value="TFPI/VKTCI-like"/>
</dbReference>
<dbReference type="GO" id="GO:0005615">
    <property type="term" value="C:extracellular space"/>
    <property type="evidence" value="ECO:0007669"/>
    <property type="project" value="TreeGrafter"/>
</dbReference>
<dbReference type="InterPro" id="IPR036880">
    <property type="entry name" value="Kunitz_BPTI_sf"/>
</dbReference>
<keyword evidence="1" id="KW-1015">Disulfide bond</keyword>
<keyword evidence="5" id="KW-1185">Reference proteome</keyword>
<dbReference type="PANTHER" id="PTHR10083">
    <property type="entry name" value="KUNITZ-TYPE PROTEASE INHIBITOR-RELATED"/>
    <property type="match status" value="1"/>
</dbReference>
<protein>
    <recommendedName>
        <fullName evidence="3">BPTI/Kunitz inhibitor domain-containing protein</fullName>
    </recommendedName>
</protein>
<dbReference type="CDD" id="cd00109">
    <property type="entry name" value="Kunitz-type"/>
    <property type="match status" value="1"/>
</dbReference>
<dbReference type="PANTHER" id="PTHR10083:SF374">
    <property type="entry name" value="BPTI_KUNITZ INHIBITOR DOMAIN-CONTAINING PROTEIN"/>
    <property type="match status" value="1"/>
</dbReference>
<reference evidence="4 5" key="1">
    <citation type="submission" date="2024-01" db="EMBL/GenBank/DDBJ databases">
        <title>The genome of the rayed Mediterranean limpet Patella caerulea (Linnaeus, 1758).</title>
        <authorList>
            <person name="Anh-Thu Weber A."/>
            <person name="Halstead-Nussloch G."/>
        </authorList>
    </citation>
    <scope>NUCLEOTIDE SEQUENCE [LARGE SCALE GENOMIC DNA]</scope>
    <source>
        <strain evidence="4">AATW-2023a</strain>
        <tissue evidence="4">Whole specimen</tissue>
    </source>
</reference>
<evidence type="ECO:0000256" key="2">
    <source>
        <dbReference type="SAM" id="SignalP"/>
    </source>
</evidence>
<accession>A0AAN8JRF7</accession>
<feature type="signal peptide" evidence="2">
    <location>
        <begin position="1"/>
        <end position="23"/>
    </location>
</feature>
<name>A0AAN8JRF7_PATCE</name>
<dbReference type="Pfam" id="PF00014">
    <property type="entry name" value="Kunitz_BPTI"/>
    <property type="match status" value="1"/>
</dbReference>
<dbReference type="AlphaFoldDB" id="A0AAN8JRF7"/>
<dbReference type="SUPFAM" id="SSF57362">
    <property type="entry name" value="BPTI-like"/>
    <property type="match status" value="1"/>
</dbReference>
<sequence length="83" mass="9468">MRFAVAVAVSVIAVITLLTTCEATSLPAYCLLPKVTGSCNQLYSRYYYDTKTDSCTHFIYSGCDGNKNNFRTYRDCKRRCNNW</sequence>
<proteinExistence type="predicted"/>
<evidence type="ECO:0000259" key="3">
    <source>
        <dbReference type="PROSITE" id="PS50279"/>
    </source>
</evidence>
<feature type="chain" id="PRO_5042919174" description="BPTI/Kunitz inhibitor domain-containing protein" evidence="2">
    <location>
        <begin position="24"/>
        <end position="83"/>
    </location>
</feature>
<dbReference type="GO" id="GO:0004867">
    <property type="term" value="F:serine-type endopeptidase inhibitor activity"/>
    <property type="evidence" value="ECO:0007669"/>
    <property type="project" value="InterPro"/>
</dbReference>
<evidence type="ECO:0000256" key="1">
    <source>
        <dbReference type="ARBA" id="ARBA00023157"/>
    </source>
</evidence>
<dbReference type="PRINTS" id="PR00759">
    <property type="entry name" value="BASICPTASE"/>
</dbReference>
<dbReference type="PROSITE" id="PS50279">
    <property type="entry name" value="BPTI_KUNITZ_2"/>
    <property type="match status" value="1"/>
</dbReference>
<feature type="domain" description="BPTI/Kunitz inhibitor" evidence="3">
    <location>
        <begin position="30"/>
        <end position="80"/>
    </location>
</feature>
<dbReference type="InterPro" id="IPR002223">
    <property type="entry name" value="Kunitz_BPTI"/>
</dbReference>
<keyword evidence="2" id="KW-0732">Signal</keyword>
<dbReference type="PROSITE" id="PS00280">
    <property type="entry name" value="BPTI_KUNITZ_1"/>
    <property type="match status" value="1"/>
</dbReference>
<dbReference type="Proteomes" id="UP001347796">
    <property type="component" value="Unassembled WGS sequence"/>
</dbReference>
<gene>
    <name evidence="4" type="ORF">SNE40_012353</name>
</gene>
<dbReference type="InterPro" id="IPR020901">
    <property type="entry name" value="Prtase_inh_Kunz-CS"/>
</dbReference>
<dbReference type="EMBL" id="JAZGQO010000008">
    <property type="protein sequence ID" value="KAK6180153.1"/>
    <property type="molecule type" value="Genomic_DNA"/>
</dbReference>
<evidence type="ECO:0000313" key="4">
    <source>
        <dbReference type="EMBL" id="KAK6180153.1"/>
    </source>
</evidence>
<dbReference type="Gene3D" id="4.10.410.10">
    <property type="entry name" value="Pancreatic trypsin inhibitor Kunitz domain"/>
    <property type="match status" value="1"/>
</dbReference>
<organism evidence="4 5">
    <name type="scientific">Patella caerulea</name>
    <name type="common">Rayed Mediterranean limpet</name>
    <dbReference type="NCBI Taxonomy" id="87958"/>
    <lineage>
        <taxon>Eukaryota</taxon>
        <taxon>Metazoa</taxon>
        <taxon>Spiralia</taxon>
        <taxon>Lophotrochozoa</taxon>
        <taxon>Mollusca</taxon>
        <taxon>Gastropoda</taxon>
        <taxon>Patellogastropoda</taxon>
        <taxon>Patelloidea</taxon>
        <taxon>Patellidae</taxon>
        <taxon>Patella</taxon>
    </lineage>
</organism>
<comment type="caution">
    <text evidence="4">The sequence shown here is derived from an EMBL/GenBank/DDBJ whole genome shotgun (WGS) entry which is preliminary data.</text>
</comment>
<evidence type="ECO:0000313" key="5">
    <source>
        <dbReference type="Proteomes" id="UP001347796"/>
    </source>
</evidence>